<dbReference type="PRINTS" id="PR00038">
    <property type="entry name" value="HTHLUXR"/>
</dbReference>
<dbReference type="InterPro" id="IPR000792">
    <property type="entry name" value="Tscrpt_reg_LuxR_C"/>
</dbReference>
<keyword evidence="2" id="KW-0067">ATP-binding</keyword>
<dbReference type="InterPro" id="IPR041664">
    <property type="entry name" value="AAA_16"/>
</dbReference>
<dbReference type="SUPFAM" id="SSF52540">
    <property type="entry name" value="P-loop containing nucleoside triphosphate hydrolases"/>
    <property type="match status" value="1"/>
</dbReference>
<reference evidence="4 5" key="1">
    <citation type="submission" date="2021-06" db="EMBL/GenBank/DDBJ databases">
        <title>Actinoplanes lichenicola sp. nov., and Actinoplanes ovalisporus sp. nov., isolated from lichen in Thailand.</title>
        <authorList>
            <person name="Saeng-In P."/>
            <person name="Kanchanasin P."/>
            <person name="Yuki M."/>
            <person name="Kudo T."/>
            <person name="Ohkuma M."/>
            <person name="Phongsopitanun W."/>
            <person name="Tanasupawat S."/>
        </authorList>
    </citation>
    <scope>NUCLEOTIDE SEQUENCE [LARGE SCALE GENOMIC DNA]</scope>
    <source>
        <strain evidence="4 5">NBRC 110975</strain>
    </source>
</reference>
<dbReference type="Pfam" id="PF13191">
    <property type="entry name" value="AAA_16"/>
    <property type="match status" value="1"/>
</dbReference>
<dbReference type="Gene3D" id="1.10.10.10">
    <property type="entry name" value="Winged helix-like DNA-binding domain superfamily/Winged helix DNA-binding domain"/>
    <property type="match status" value="1"/>
</dbReference>
<dbReference type="SUPFAM" id="SSF46894">
    <property type="entry name" value="C-terminal effector domain of the bipartite response regulators"/>
    <property type="match status" value="1"/>
</dbReference>
<dbReference type="Proteomes" id="UP001519654">
    <property type="component" value="Unassembled WGS sequence"/>
</dbReference>
<dbReference type="InterPro" id="IPR016032">
    <property type="entry name" value="Sig_transdc_resp-reg_C-effctor"/>
</dbReference>
<dbReference type="InterPro" id="IPR036388">
    <property type="entry name" value="WH-like_DNA-bd_sf"/>
</dbReference>
<dbReference type="SMART" id="SM00382">
    <property type="entry name" value="AAA"/>
    <property type="match status" value="1"/>
</dbReference>
<keyword evidence="1" id="KW-0547">Nucleotide-binding</keyword>
<evidence type="ECO:0000313" key="4">
    <source>
        <dbReference type="EMBL" id="MBU2666195.1"/>
    </source>
</evidence>
<feature type="domain" description="HTH luxR-type" evidence="3">
    <location>
        <begin position="796"/>
        <end position="861"/>
    </location>
</feature>
<evidence type="ECO:0000259" key="3">
    <source>
        <dbReference type="PROSITE" id="PS50043"/>
    </source>
</evidence>
<evidence type="ECO:0000256" key="2">
    <source>
        <dbReference type="ARBA" id="ARBA00022840"/>
    </source>
</evidence>
<comment type="caution">
    <text evidence="4">The sequence shown here is derived from an EMBL/GenBank/DDBJ whole genome shotgun (WGS) entry which is preliminary data.</text>
</comment>
<evidence type="ECO:0000313" key="5">
    <source>
        <dbReference type="Proteomes" id="UP001519654"/>
    </source>
</evidence>
<evidence type="ECO:0000256" key="1">
    <source>
        <dbReference type="ARBA" id="ARBA00022741"/>
    </source>
</evidence>
<organism evidence="4 5">
    <name type="scientific">Paractinoplanes bogorensis</name>
    <dbReference type="NCBI Taxonomy" id="1610840"/>
    <lineage>
        <taxon>Bacteria</taxon>
        <taxon>Bacillati</taxon>
        <taxon>Actinomycetota</taxon>
        <taxon>Actinomycetes</taxon>
        <taxon>Micromonosporales</taxon>
        <taxon>Micromonosporaceae</taxon>
        <taxon>Paractinoplanes</taxon>
    </lineage>
</organism>
<dbReference type="EMBL" id="JAHKKG010000006">
    <property type="protein sequence ID" value="MBU2666195.1"/>
    <property type="molecule type" value="Genomic_DNA"/>
</dbReference>
<dbReference type="SUPFAM" id="SSF48452">
    <property type="entry name" value="TPR-like"/>
    <property type="match status" value="2"/>
</dbReference>
<sequence length="868" mass="92235">MKALVGRDPELAAVDARLDALDGPAVVVVAGEPGIGKSHLLAELGRRADARGMLVLNGSASEFEQDLPFWLFVDALDEYLRATRPAGLDDDLALLLPSWPATAGPASSGDPRYRAHRAVRKVLEVLAQETPVVLLLDDLHWADEGSIELICALLRRPPAAKVLLGLAMRPRQAPGRLATALDRTGTVRLDLVPLGLHDVREMVGPEADAAGLHAESGGNPYFLTQLVRGAGAGGADELARLDRDVRRVLEAAAVAGDPFLLDLAAVAAGREVTEALDVLLERDLVRPTEAPRRFRFRHPLLRKAVYEAAPRAWRLGAHERLAREPGLSPSARAHHVVQAARPGDAEAVRLLRSVGDDAAARAPGEAARWYRHALDLQPSDPALWVALGSAQGAAGDLEEAHHSLVRALELIGTAEARVPVVAACAGIENTLGRHDAAHRRLTTALDALGDEHPAESAALMTGIAQDHQFRLEFEQAVHWARRAREAAGRSGNRVAMADSAMRLAFSAAFAGDGEVAAAACAESAALLDTLTDAEIGLSPDPIVAQLAAAELLSGRLADAERHAERSLAVVRHHVPVMFWAGLVRAALGRLPEAAALLDEAIEVARSSGHGSLLGWALVARSSVALDCGDRAAARALAEESVRAHQAPERSLPGVWSRLVLAASGELEAAERTIGIDLDLLPAPLRASARALVEQARIARGDLTGAEPTAAIRLAQGHPREAAELALAAAASGTVLEEAAARFLAARALASSGDVEAAVHQLQLVCEIYERCGAPRRRAEAERLLRKLGHRVHRRSEPGALAGLTGRELQIARLITDRRTNAEIAAELFLSLKTVETHIRHVFQKLSVTSRVEVARAVERLDQGAAPMS</sequence>
<name>A0ABS5YVR2_9ACTN</name>
<dbReference type="InterPro" id="IPR011990">
    <property type="entry name" value="TPR-like_helical_dom_sf"/>
</dbReference>
<dbReference type="Pfam" id="PF00196">
    <property type="entry name" value="GerE"/>
    <property type="match status" value="1"/>
</dbReference>
<protein>
    <submittedName>
        <fullName evidence="4">AAA family ATPase</fullName>
    </submittedName>
</protein>
<keyword evidence="5" id="KW-1185">Reference proteome</keyword>
<dbReference type="InterPro" id="IPR027417">
    <property type="entry name" value="P-loop_NTPase"/>
</dbReference>
<dbReference type="PANTHER" id="PTHR16305">
    <property type="entry name" value="TESTICULAR SOLUBLE ADENYLYL CYCLASE"/>
    <property type="match status" value="1"/>
</dbReference>
<dbReference type="Gene3D" id="1.25.40.10">
    <property type="entry name" value="Tetratricopeptide repeat domain"/>
    <property type="match status" value="2"/>
</dbReference>
<dbReference type="SMART" id="SM00421">
    <property type="entry name" value="HTH_LUXR"/>
    <property type="match status" value="1"/>
</dbReference>
<dbReference type="Gene3D" id="3.40.50.300">
    <property type="entry name" value="P-loop containing nucleotide triphosphate hydrolases"/>
    <property type="match status" value="1"/>
</dbReference>
<proteinExistence type="predicted"/>
<accession>A0ABS5YVR2</accession>
<gene>
    <name evidence="4" type="ORF">KOI35_22090</name>
</gene>
<dbReference type="InterPro" id="IPR003593">
    <property type="entry name" value="AAA+_ATPase"/>
</dbReference>
<dbReference type="RefSeq" id="WP_215789381.1">
    <property type="nucleotide sequence ID" value="NZ_JAHKKG010000006.1"/>
</dbReference>
<dbReference type="CDD" id="cd06170">
    <property type="entry name" value="LuxR_C_like"/>
    <property type="match status" value="1"/>
</dbReference>
<dbReference type="PROSITE" id="PS50043">
    <property type="entry name" value="HTH_LUXR_2"/>
    <property type="match status" value="1"/>
</dbReference>
<dbReference type="PANTHER" id="PTHR16305:SF35">
    <property type="entry name" value="TRANSCRIPTIONAL ACTIVATOR DOMAIN"/>
    <property type="match status" value="1"/>
</dbReference>